<keyword evidence="7 8" id="KW-0175">Coiled coil</keyword>
<dbReference type="OrthoDB" id="19092at2759"/>
<dbReference type="Pfam" id="PF00611">
    <property type="entry name" value="FCH"/>
    <property type="match status" value="1"/>
</dbReference>
<protein>
    <submittedName>
        <fullName evidence="12">SH3-domain-containing protein</fullName>
    </submittedName>
</protein>
<comment type="subcellular location">
    <subcellularLocation>
        <location evidence="1">Cytoplasm</location>
        <location evidence="1">Cytoskeleton</location>
    </subcellularLocation>
</comment>
<proteinExistence type="predicted"/>
<dbReference type="SMART" id="SM00055">
    <property type="entry name" value="FCH"/>
    <property type="match status" value="1"/>
</dbReference>
<dbReference type="Proteomes" id="UP000636479">
    <property type="component" value="Unassembled WGS sequence"/>
</dbReference>
<dbReference type="GO" id="GO:0030036">
    <property type="term" value="P:actin cytoskeleton organization"/>
    <property type="evidence" value="ECO:0007669"/>
    <property type="project" value="UniProtKB-ARBA"/>
</dbReference>
<evidence type="ECO:0000256" key="8">
    <source>
        <dbReference type="SAM" id="Coils"/>
    </source>
</evidence>
<dbReference type="EMBL" id="JACAZF010000012">
    <property type="protein sequence ID" value="KAF7292210.1"/>
    <property type="molecule type" value="Genomic_DNA"/>
</dbReference>
<dbReference type="AlphaFoldDB" id="A0A8H6S6I1"/>
<evidence type="ECO:0000256" key="6">
    <source>
        <dbReference type="PROSITE-ProRule" id="PRU00192"/>
    </source>
</evidence>
<feature type="region of interest" description="Disordered" evidence="9">
    <location>
        <begin position="346"/>
        <end position="535"/>
    </location>
</feature>
<keyword evidence="5" id="KW-0206">Cytoskeleton</keyword>
<feature type="compositionally biased region" description="Low complexity" evidence="9">
    <location>
        <begin position="405"/>
        <end position="433"/>
    </location>
</feature>
<evidence type="ECO:0000313" key="12">
    <source>
        <dbReference type="EMBL" id="KAF7292210.1"/>
    </source>
</evidence>
<feature type="compositionally biased region" description="Pro residues" evidence="9">
    <location>
        <begin position="9"/>
        <end position="21"/>
    </location>
</feature>
<feature type="coiled-coil region" evidence="8">
    <location>
        <begin position="171"/>
        <end position="226"/>
    </location>
</feature>
<keyword evidence="3" id="KW-0963">Cytoplasm</keyword>
<feature type="region of interest" description="Disordered" evidence="9">
    <location>
        <begin position="1"/>
        <end position="32"/>
    </location>
</feature>
<evidence type="ECO:0000256" key="3">
    <source>
        <dbReference type="ARBA" id="ARBA00022490"/>
    </source>
</evidence>
<dbReference type="Gene3D" id="1.20.1270.60">
    <property type="entry name" value="Arfaptin homology (AH) domain/BAR domain"/>
    <property type="match status" value="1"/>
</dbReference>
<evidence type="ECO:0000256" key="2">
    <source>
        <dbReference type="ARBA" id="ARBA00022443"/>
    </source>
</evidence>
<dbReference type="PROSITE" id="PS50002">
    <property type="entry name" value="SH3"/>
    <property type="match status" value="1"/>
</dbReference>
<dbReference type="Gene3D" id="2.30.30.40">
    <property type="entry name" value="SH3 Domains"/>
    <property type="match status" value="1"/>
</dbReference>
<evidence type="ECO:0000256" key="7">
    <source>
        <dbReference type="PROSITE-ProRule" id="PRU01077"/>
    </source>
</evidence>
<name>A0A8H6S6I1_9AGAR</name>
<dbReference type="RefSeq" id="XP_037214937.1">
    <property type="nucleotide sequence ID" value="XM_037368969.1"/>
</dbReference>
<feature type="domain" description="SH3" evidence="10">
    <location>
        <begin position="553"/>
        <end position="616"/>
    </location>
</feature>
<dbReference type="GeneID" id="59351485"/>
<keyword evidence="2 6" id="KW-0728">SH3 domain</keyword>
<evidence type="ECO:0000256" key="4">
    <source>
        <dbReference type="ARBA" id="ARBA00022553"/>
    </source>
</evidence>
<dbReference type="GO" id="GO:0005543">
    <property type="term" value="F:phospholipid binding"/>
    <property type="evidence" value="ECO:0007669"/>
    <property type="project" value="TreeGrafter"/>
</dbReference>
<dbReference type="SUPFAM" id="SSF103657">
    <property type="entry name" value="BAR/IMD domain-like"/>
    <property type="match status" value="1"/>
</dbReference>
<dbReference type="CDD" id="cd00174">
    <property type="entry name" value="SH3"/>
    <property type="match status" value="1"/>
</dbReference>
<dbReference type="InterPro" id="IPR001060">
    <property type="entry name" value="FCH_dom"/>
</dbReference>
<evidence type="ECO:0000259" key="11">
    <source>
        <dbReference type="PROSITE" id="PS51741"/>
    </source>
</evidence>
<dbReference type="InterPro" id="IPR027267">
    <property type="entry name" value="AH/BAR_dom_sf"/>
</dbReference>
<dbReference type="PANTHER" id="PTHR23065:SF7">
    <property type="entry name" value="NOSTRIN, ISOFORM H"/>
    <property type="match status" value="1"/>
</dbReference>
<feature type="compositionally biased region" description="Pro residues" evidence="9">
    <location>
        <begin position="470"/>
        <end position="484"/>
    </location>
</feature>
<reference evidence="12" key="1">
    <citation type="submission" date="2020-05" db="EMBL/GenBank/DDBJ databases">
        <title>Mycena genomes resolve the evolution of fungal bioluminescence.</title>
        <authorList>
            <person name="Tsai I.J."/>
        </authorList>
    </citation>
    <scope>NUCLEOTIDE SEQUENCE</scope>
    <source>
        <strain evidence="12">171206Taipei</strain>
    </source>
</reference>
<evidence type="ECO:0000256" key="1">
    <source>
        <dbReference type="ARBA" id="ARBA00004245"/>
    </source>
</evidence>
<evidence type="ECO:0000259" key="10">
    <source>
        <dbReference type="PROSITE" id="PS50002"/>
    </source>
</evidence>
<dbReference type="SMART" id="SM00326">
    <property type="entry name" value="SH3"/>
    <property type="match status" value="1"/>
</dbReference>
<dbReference type="InterPro" id="IPR031160">
    <property type="entry name" value="F_BAR_dom"/>
</dbReference>
<dbReference type="InterPro" id="IPR001452">
    <property type="entry name" value="SH3_domain"/>
</dbReference>
<organism evidence="12 13">
    <name type="scientific">Mycena indigotica</name>
    <dbReference type="NCBI Taxonomy" id="2126181"/>
    <lineage>
        <taxon>Eukaryota</taxon>
        <taxon>Fungi</taxon>
        <taxon>Dikarya</taxon>
        <taxon>Basidiomycota</taxon>
        <taxon>Agaricomycotina</taxon>
        <taxon>Agaricomycetes</taxon>
        <taxon>Agaricomycetidae</taxon>
        <taxon>Agaricales</taxon>
        <taxon>Marasmiineae</taxon>
        <taxon>Mycenaceae</taxon>
        <taxon>Mycena</taxon>
    </lineage>
</organism>
<keyword evidence="13" id="KW-1185">Reference proteome</keyword>
<dbReference type="GO" id="GO:0009898">
    <property type="term" value="C:cytoplasmic side of plasma membrane"/>
    <property type="evidence" value="ECO:0007669"/>
    <property type="project" value="TreeGrafter"/>
</dbReference>
<feature type="compositionally biased region" description="Low complexity" evidence="9">
    <location>
        <begin position="346"/>
        <end position="357"/>
    </location>
</feature>
<gene>
    <name evidence="12" type="ORF">MIND_01248300</name>
</gene>
<feature type="compositionally biased region" description="Pro residues" evidence="9">
    <location>
        <begin position="376"/>
        <end position="386"/>
    </location>
</feature>
<accession>A0A8H6S6I1</accession>
<dbReference type="SUPFAM" id="SSF50044">
    <property type="entry name" value="SH3-domain"/>
    <property type="match status" value="1"/>
</dbReference>
<evidence type="ECO:0000256" key="5">
    <source>
        <dbReference type="ARBA" id="ARBA00023212"/>
    </source>
</evidence>
<dbReference type="InterPro" id="IPR036028">
    <property type="entry name" value="SH3-like_dom_sf"/>
</dbReference>
<feature type="domain" description="F-BAR" evidence="11">
    <location>
        <begin position="41"/>
        <end position="296"/>
    </location>
</feature>
<sequence length="616" mass="66574">MPVAVALPSPAPSPTPSPSPMPGRRHSNGGGDDRFIGDVSRDFCNAFWGAADAGVSVLFGRLRGAIRTTEELRLFWQQRATIEEEYAGKLTQLAQMRVGRDEIGDLRSALDTVLFETAQQGTHHLHLATQLRTAVGQPTTDLLTRQITHRKDRLTPLEQRFTDKQVKERELTQAKEKYADEALKVAQLQQKEQPRTLASGHQDADLRRAQLAVHVAEREVANLTAAMAEAGEWGPSWEDDWKEFCDASQDMEEERVEATREVLEEYAEAISGVCTVDAESSARIRATLDQLNAVLEVATFVQQCATGNTLPDLPIHIPLHNLRDGSVSPQPLPPRTADYTRTITRYQHPYPSPQSQQGRRKRPRSDTIVPAQPVVPLTPPPLPSPPLASQTDSLSAMLTGDGLHSRPTTPTPSFSPSTTTSTDASPPLTSSPPRGLQPILIRPLPHVALATPGPDASFPSTITAPASSIPVPPSPRPLPPPTPSLPRKTRSPLPPQTRRISGPLPLPPVRSASAPTTGLGTSPTPPIGGPVSAPLTPLPADDTDAETRSDGEPILFYVQAHTAYAAATPTELDLEPGDIVAVTATPADGWWAGALLDERRKEEGRRLFPSGCVELF</sequence>
<dbReference type="PANTHER" id="PTHR23065">
    <property type="entry name" value="PROLINE-SERINE-THREONINE PHOSPHATASE INTERACTING PROTEIN 1"/>
    <property type="match status" value="1"/>
</dbReference>
<evidence type="ECO:0000313" key="13">
    <source>
        <dbReference type="Proteomes" id="UP000636479"/>
    </source>
</evidence>
<evidence type="ECO:0000256" key="9">
    <source>
        <dbReference type="SAM" id="MobiDB-lite"/>
    </source>
</evidence>
<dbReference type="GO" id="GO:0120104">
    <property type="term" value="C:mitotic actomyosin contractile ring, proximal layer"/>
    <property type="evidence" value="ECO:0007669"/>
    <property type="project" value="TreeGrafter"/>
</dbReference>
<keyword evidence="4" id="KW-0597">Phosphoprotein</keyword>
<dbReference type="Pfam" id="PF00018">
    <property type="entry name" value="SH3_1"/>
    <property type="match status" value="1"/>
</dbReference>
<comment type="caution">
    <text evidence="12">The sequence shown here is derived from an EMBL/GenBank/DDBJ whole genome shotgun (WGS) entry which is preliminary data.</text>
</comment>
<dbReference type="PROSITE" id="PS51741">
    <property type="entry name" value="F_BAR"/>
    <property type="match status" value="1"/>
</dbReference>